<reference evidence="1 2" key="1">
    <citation type="journal article" date="2022" name="New Phytol.">
        <title>Ecological generalism drives hyperdiversity of secondary metabolite gene clusters in xylarialean endophytes.</title>
        <authorList>
            <person name="Franco M.E.E."/>
            <person name="Wisecaver J.H."/>
            <person name="Arnold A.E."/>
            <person name="Ju Y.M."/>
            <person name="Slot J.C."/>
            <person name="Ahrendt S."/>
            <person name="Moore L.P."/>
            <person name="Eastman K.E."/>
            <person name="Scott K."/>
            <person name="Konkel Z."/>
            <person name="Mondo S.J."/>
            <person name="Kuo A."/>
            <person name="Hayes R.D."/>
            <person name="Haridas S."/>
            <person name="Andreopoulos B."/>
            <person name="Riley R."/>
            <person name="LaButti K."/>
            <person name="Pangilinan J."/>
            <person name="Lipzen A."/>
            <person name="Amirebrahimi M."/>
            <person name="Yan J."/>
            <person name="Adam C."/>
            <person name="Keymanesh K."/>
            <person name="Ng V."/>
            <person name="Louie K."/>
            <person name="Northen T."/>
            <person name="Drula E."/>
            <person name="Henrissat B."/>
            <person name="Hsieh H.M."/>
            <person name="Youens-Clark K."/>
            <person name="Lutzoni F."/>
            <person name="Miadlikowska J."/>
            <person name="Eastwood D.C."/>
            <person name="Hamelin R.C."/>
            <person name="Grigoriev I.V."/>
            <person name="U'Ren J.M."/>
        </authorList>
    </citation>
    <scope>NUCLEOTIDE SEQUENCE [LARGE SCALE GENOMIC DNA]</scope>
    <source>
        <strain evidence="1 2">CBS 119005</strain>
    </source>
</reference>
<protein>
    <submittedName>
        <fullName evidence="1">Uncharacterized protein</fullName>
    </submittedName>
</protein>
<dbReference type="Proteomes" id="UP001497700">
    <property type="component" value="Unassembled WGS sequence"/>
</dbReference>
<sequence>MDDDLRKNDGDVQEPPNNHRRRSHSILKEEENNDNEGNGEDEDVVAATTLPPPQPHLHIENEMSTFSYREAVQAIKDRSNRSTQDRLCFELYLQLEVEVAEVNDNLNGCALSTVQFRLCRELWKKVFGPKPAAPCPRSVTGIMKPMLDNDEREGADILALEYAMQEVKEGKWELALEIVGRNGRKVPDSEKGAEKRPAVEPENIPAEPEARQDPGKNETQREEQTAPSLPIRTSERKSWADMEDEGLDDTLPLPPLPPPSQATAVQAPRVTQVPRMGGTAETAPVAPLRSRFGPWQDSYGKNLPCYPGVGAGEVILPPNMDVFSHIRPARKEVQSTLKVRTWFQDKDSNHECPSVTRPSKR</sequence>
<organism evidence="1 2">
    <name type="scientific">Hypoxylon rubiginosum</name>
    <dbReference type="NCBI Taxonomy" id="110542"/>
    <lineage>
        <taxon>Eukaryota</taxon>
        <taxon>Fungi</taxon>
        <taxon>Dikarya</taxon>
        <taxon>Ascomycota</taxon>
        <taxon>Pezizomycotina</taxon>
        <taxon>Sordariomycetes</taxon>
        <taxon>Xylariomycetidae</taxon>
        <taxon>Xylariales</taxon>
        <taxon>Hypoxylaceae</taxon>
        <taxon>Hypoxylon</taxon>
    </lineage>
</organism>
<proteinExistence type="predicted"/>
<dbReference type="EMBL" id="MU393428">
    <property type="protein sequence ID" value="KAI4869744.1"/>
    <property type="molecule type" value="Genomic_DNA"/>
</dbReference>
<gene>
    <name evidence="1" type="ORF">F4820DRAFT_443821</name>
</gene>
<evidence type="ECO:0000313" key="2">
    <source>
        <dbReference type="Proteomes" id="UP001497700"/>
    </source>
</evidence>
<name>A0ACB9ZEZ7_9PEZI</name>
<accession>A0ACB9ZEZ7</accession>
<comment type="caution">
    <text evidence="1">The sequence shown here is derived from an EMBL/GenBank/DDBJ whole genome shotgun (WGS) entry which is preliminary data.</text>
</comment>
<evidence type="ECO:0000313" key="1">
    <source>
        <dbReference type="EMBL" id="KAI4869744.1"/>
    </source>
</evidence>
<keyword evidence="2" id="KW-1185">Reference proteome</keyword>